<keyword evidence="1" id="KW-1133">Transmembrane helix</keyword>
<evidence type="ECO:0008006" key="4">
    <source>
        <dbReference type="Google" id="ProtNLM"/>
    </source>
</evidence>
<evidence type="ECO:0000256" key="1">
    <source>
        <dbReference type="SAM" id="Phobius"/>
    </source>
</evidence>
<dbReference type="InterPro" id="IPR052721">
    <property type="entry name" value="ET_Amicyanin"/>
</dbReference>
<proteinExistence type="predicted"/>
<dbReference type="AlphaFoldDB" id="A0A1F6WB51"/>
<gene>
    <name evidence="2" type="ORF">A3F19_00255</name>
</gene>
<accession>A0A1F6WB51</accession>
<sequence length="155" mass="17107">MNKTFITILILVIVILGGYFLLKRTEVQAPTQETSQTPVITEESPSVDQNVATNIITFTSSGYSPNPLNIRSGDIVTFKNESSVNMWTASGMHPTHIVYSGTSLSEHCPDKTNVTFDACQGIPPGASWSFKFEKIGSWGYHDHLHPTFFGKIIVE</sequence>
<evidence type="ECO:0000313" key="2">
    <source>
        <dbReference type="EMBL" id="OGI79137.1"/>
    </source>
</evidence>
<dbReference type="EMBL" id="MFUJ01000025">
    <property type="protein sequence ID" value="OGI79137.1"/>
    <property type="molecule type" value="Genomic_DNA"/>
</dbReference>
<keyword evidence="1" id="KW-0472">Membrane</keyword>
<keyword evidence="1" id="KW-0812">Transmembrane</keyword>
<comment type="caution">
    <text evidence="2">The sequence shown here is derived from an EMBL/GenBank/DDBJ whole genome shotgun (WGS) entry which is preliminary data.</text>
</comment>
<feature type="transmembrane region" description="Helical" evidence="1">
    <location>
        <begin position="6"/>
        <end position="22"/>
    </location>
</feature>
<reference evidence="2 3" key="1">
    <citation type="journal article" date="2016" name="Nat. Commun.">
        <title>Thousands of microbial genomes shed light on interconnected biogeochemical processes in an aquifer system.</title>
        <authorList>
            <person name="Anantharaman K."/>
            <person name="Brown C.T."/>
            <person name="Hug L.A."/>
            <person name="Sharon I."/>
            <person name="Castelle C.J."/>
            <person name="Probst A.J."/>
            <person name="Thomas B.C."/>
            <person name="Singh A."/>
            <person name="Wilkins M.J."/>
            <person name="Karaoz U."/>
            <person name="Brodie E.L."/>
            <person name="Williams K.H."/>
            <person name="Hubbard S.S."/>
            <person name="Banfield J.F."/>
        </authorList>
    </citation>
    <scope>NUCLEOTIDE SEQUENCE [LARGE SCALE GENOMIC DNA]</scope>
</reference>
<dbReference type="Gene3D" id="2.60.40.420">
    <property type="entry name" value="Cupredoxins - blue copper proteins"/>
    <property type="match status" value="1"/>
</dbReference>
<dbReference type="InterPro" id="IPR008972">
    <property type="entry name" value="Cupredoxin"/>
</dbReference>
<evidence type="ECO:0000313" key="3">
    <source>
        <dbReference type="Proteomes" id="UP000177052"/>
    </source>
</evidence>
<protein>
    <recommendedName>
        <fullName evidence="4">EfeO-type cupredoxin-like domain-containing protein</fullName>
    </recommendedName>
</protein>
<organism evidence="2 3">
    <name type="scientific">Candidatus Nomurabacteria bacterium RIFCSPHIGHO2_12_FULL_37_29</name>
    <dbReference type="NCBI Taxonomy" id="1801759"/>
    <lineage>
        <taxon>Bacteria</taxon>
        <taxon>Candidatus Nomuraibacteriota</taxon>
    </lineage>
</organism>
<name>A0A1F6WB51_9BACT</name>
<dbReference type="PANTHER" id="PTHR36507:SF1">
    <property type="entry name" value="BLL1555 PROTEIN"/>
    <property type="match status" value="1"/>
</dbReference>
<dbReference type="Proteomes" id="UP000177052">
    <property type="component" value="Unassembled WGS sequence"/>
</dbReference>
<dbReference type="SUPFAM" id="SSF49503">
    <property type="entry name" value="Cupredoxins"/>
    <property type="match status" value="1"/>
</dbReference>
<dbReference type="PANTHER" id="PTHR36507">
    <property type="entry name" value="BLL1555 PROTEIN"/>
    <property type="match status" value="1"/>
</dbReference>